<dbReference type="AlphaFoldDB" id="B3E179"/>
<evidence type="ECO:0000256" key="4">
    <source>
        <dbReference type="ARBA" id="ARBA00022932"/>
    </source>
</evidence>
<evidence type="ECO:0000313" key="6">
    <source>
        <dbReference type="EMBL" id="ACD82875.1"/>
    </source>
</evidence>
<keyword evidence="2" id="KW-0548">Nucleotidyltransferase</keyword>
<dbReference type="Gene3D" id="3.40.50.300">
    <property type="entry name" value="P-loop containing nucleotide triphosphate hydrolases"/>
    <property type="match status" value="1"/>
</dbReference>
<name>B3E179_METI4</name>
<proteinExistence type="predicted"/>
<reference evidence="6 7" key="1">
    <citation type="journal article" date="2008" name="Biol. Direct">
        <title>Complete genome sequence of the extremely acidophilic methanotroph isolate V4, Methylacidiphilum infernorum, a representative of the bacterial phylum Verrucomicrobia.</title>
        <authorList>
            <person name="Hou S."/>
            <person name="Makarova K.S."/>
            <person name="Saw J.H."/>
            <person name="Senin P."/>
            <person name="Ly B.V."/>
            <person name="Zhou Z."/>
            <person name="Ren Y."/>
            <person name="Wang J."/>
            <person name="Galperin M.Y."/>
            <person name="Omelchenko M.V."/>
            <person name="Wolf Y.I."/>
            <person name="Yutin N."/>
            <person name="Koonin E.V."/>
            <person name="Stott M.B."/>
            <person name="Mountain B.W."/>
            <person name="Crowe M.A."/>
            <person name="Smirnova A.V."/>
            <person name="Dunfield P.F."/>
            <person name="Feng L."/>
            <person name="Wang L."/>
            <person name="Alam M."/>
        </authorList>
    </citation>
    <scope>NUCLEOTIDE SEQUENCE [LARGE SCALE GENOMIC DNA]</scope>
    <source>
        <strain evidence="7">Isolate V4</strain>
    </source>
</reference>
<evidence type="ECO:0000256" key="1">
    <source>
        <dbReference type="ARBA" id="ARBA00022679"/>
    </source>
</evidence>
<dbReference type="PANTHER" id="PTHR34388:SF1">
    <property type="entry name" value="DNA POLYMERASE III SUBUNIT DELTA"/>
    <property type="match status" value="1"/>
</dbReference>
<dbReference type="GO" id="GO:0009360">
    <property type="term" value="C:DNA polymerase III complex"/>
    <property type="evidence" value="ECO:0007669"/>
    <property type="project" value="InterPro"/>
</dbReference>
<accession>B3E179</accession>
<dbReference type="GO" id="GO:0006261">
    <property type="term" value="P:DNA-templated DNA replication"/>
    <property type="evidence" value="ECO:0007669"/>
    <property type="project" value="TreeGrafter"/>
</dbReference>
<dbReference type="GO" id="GO:0003677">
    <property type="term" value="F:DNA binding"/>
    <property type="evidence" value="ECO:0007669"/>
    <property type="project" value="InterPro"/>
</dbReference>
<dbReference type="KEGG" id="min:Minf_0820"/>
<gene>
    <name evidence="6" type="primary">holA</name>
    <name evidence="6" type="ordered locus">Minf_0820</name>
</gene>
<keyword evidence="1" id="KW-0808">Transferase</keyword>
<dbReference type="EMBL" id="CP000975">
    <property type="protein sequence ID" value="ACD82875.1"/>
    <property type="molecule type" value="Genomic_DNA"/>
</dbReference>
<organism evidence="6 7">
    <name type="scientific">Methylacidiphilum infernorum (isolate V4)</name>
    <name type="common">Methylokorus infernorum (strain V4)</name>
    <dbReference type="NCBI Taxonomy" id="481448"/>
    <lineage>
        <taxon>Bacteria</taxon>
        <taxon>Pseudomonadati</taxon>
        <taxon>Verrucomicrobiota</taxon>
        <taxon>Methylacidiphilae</taxon>
        <taxon>Methylacidiphilales</taxon>
        <taxon>Methylacidiphilaceae</taxon>
        <taxon>Methylacidiphilum (ex Ratnadevi et al. 2023)</taxon>
    </lineage>
</organism>
<dbReference type="InterPro" id="IPR027417">
    <property type="entry name" value="P-loop_NTPase"/>
</dbReference>
<dbReference type="InterPro" id="IPR005790">
    <property type="entry name" value="DNA_polIII_delta"/>
</dbReference>
<evidence type="ECO:0000313" key="7">
    <source>
        <dbReference type="Proteomes" id="UP000009149"/>
    </source>
</evidence>
<dbReference type="Pfam" id="PF06144">
    <property type="entry name" value="DNA_pol3_delta"/>
    <property type="match status" value="1"/>
</dbReference>
<evidence type="ECO:0000256" key="3">
    <source>
        <dbReference type="ARBA" id="ARBA00022705"/>
    </source>
</evidence>
<dbReference type="eggNOG" id="COG1466">
    <property type="taxonomic scope" value="Bacteria"/>
</dbReference>
<evidence type="ECO:0000259" key="5">
    <source>
        <dbReference type="Pfam" id="PF06144"/>
    </source>
</evidence>
<dbReference type="InterPro" id="IPR010372">
    <property type="entry name" value="DNA_pol3_delta_N"/>
</dbReference>
<dbReference type="PANTHER" id="PTHR34388">
    <property type="entry name" value="DNA POLYMERASE III SUBUNIT DELTA"/>
    <property type="match status" value="1"/>
</dbReference>
<dbReference type="HOGENOM" id="CLU_735302_0_0_0"/>
<keyword evidence="4" id="KW-0239">DNA-directed DNA polymerase</keyword>
<evidence type="ECO:0000256" key="2">
    <source>
        <dbReference type="ARBA" id="ARBA00022695"/>
    </source>
</evidence>
<dbReference type="NCBIfam" id="TIGR01128">
    <property type="entry name" value="holA"/>
    <property type="match status" value="1"/>
</dbReference>
<dbReference type="GO" id="GO:0003887">
    <property type="term" value="F:DNA-directed DNA polymerase activity"/>
    <property type="evidence" value="ECO:0007669"/>
    <property type="project" value="UniProtKB-KW"/>
</dbReference>
<protein>
    <submittedName>
        <fullName evidence="6">DNA polymerase III, delta subunit</fullName>
    </submittedName>
</protein>
<dbReference type="Proteomes" id="UP000009149">
    <property type="component" value="Chromosome"/>
</dbReference>
<dbReference type="Gene3D" id="1.20.272.10">
    <property type="match status" value="1"/>
</dbReference>
<keyword evidence="3" id="KW-0235">DNA replication</keyword>
<dbReference type="STRING" id="481448.Minf_0820"/>
<feature type="domain" description="DNA polymerase III delta N-terminal" evidence="5">
    <location>
        <begin position="62"/>
        <end position="137"/>
    </location>
</feature>
<dbReference type="RefSeq" id="WP_012463157.1">
    <property type="nucleotide sequence ID" value="NC_010794.1"/>
</dbReference>
<sequence length="376" mass="43015">MKGKENKKSRVFIFGGEDFYEAQKKALAFVEKCKQQNPSIEIVSLADEPETASNSLVLLRHLKEEILTPPLFEDLKLLFWKNARFLAVGGLAEKTIEQEVGEIFKILRESPPDYLIVVILAESIDKRKKLFQELKSNFQLELTDKLDPSDSSSIMEVMNKLEEKGIEGDVNLALQLLIESGSQRSLLDMEMEKLSIYLGGKGKIDEKALSDLFCGRRETVIWRFCDLVMAAKFDLAFVELQYLLQEGGSEIGIILALAQRIFWACLGLLLIEKGLLQFQAKGKYSKLHITEEGYFFYPKKKTGEEVNQWVFGRNLEQAQGLGLDFWLWAFQQTSETYRKLISSSLSLELKAKVLERLIIKMKNRFDEFKTCPLPGN</sequence>
<dbReference type="OrthoDB" id="9769666at2"/>